<evidence type="ECO:0000313" key="1">
    <source>
        <dbReference type="EMBL" id="SVC28587.1"/>
    </source>
</evidence>
<organism evidence="1">
    <name type="scientific">marine metagenome</name>
    <dbReference type="NCBI Taxonomy" id="408172"/>
    <lineage>
        <taxon>unclassified sequences</taxon>
        <taxon>metagenomes</taxon>
        <taxon>ecological metagenomes</taxon>
    </lineage>
</organism>
<dbReference type="AlphaFoldDB" id="A0A382L0Q9"/>
<protein>
    <submittedName>
        <fullName evidence="1">Uncharacterized protein</fullName>
    </submittedName>
</protein>
<accession>A0A382L0Q9</accession>
<gene>
    <name evidence="1" type="ORF">METZ01_LOCUS281441</name>
</gene>
<reference evidence="1" key="1">
    <citation type="submission" date="2018-05" db="EMBL/GenBank/DDBJ databases">
        <authorList>
            <person name="Lanie J.A."/>
            <person name="Ng W.-L."/>
            <person name="Kazmierczak K.M."/>
            <person name="Andrzejewski T.M."/>
            <person name="Davidsen T.M."/>
            <person name="Wayne K.J."/>
            <person name="Tettelin H."/>
            <person name="Glass J.I."/>
            <person name="Rusch D."/>
            <person name="Podicherti R."/>
            <person name="Tsui H.-C.T."/>
            <person name="Winkler M.E."/>
        </authorList>
    </citation>
    <scope>NUCLEOTIDE SEQUENCE</scope>
</reference>
<proteinExistence type="predicted"/>
<feature type="non-terminal residue" evidence="1">
    <location>
        <position position="24"/>
    </location>
</feature>
<name>A0A382L0Q9_9ZZZZ</name>
<sequence>MKGNSVSDHTDETCDHVTLCWKDT</sequence>
<dbReference type="EMBL" id="UINC01083152">
    <property type="protein sequence ID" value="SVC28587.1"/>
    <property type="molecule type" value="Genomic_DNA"/>
</dbReference>